<dbReference type="Proteomes" id="UP000479293">
    <property type="component" value="Unassembled WGS sequence"/>
</dbReference>
<keyword evidence="2" id="KW-1185">Reference proteome</keyword>
<dbReference type="EMBL" id="WHLY01000002">
    <property type="protein sequence ID" value="MPR37092.1"/>
    <property type="molecule type" value="Genomic_DNA"/>
</dbReference>
<sequence>MLFRRKKPVAASPDPDRKSNIYVDVVLTQLIQNLERDKEKLKHTLANQAGYFHLIIPKDLSHTLASDWIAIRDFVGFEDSVDIFDAEKMKAPIRKKASQFTQADIDELMTMLYALQAKLNAEHNH</sequence>
<accession>A0A7C9FTN6</accession>
<evidence type="ECO:0000313" key="1">
    <source>
        <dbReference type="EMBL" id="MPR37092.1"/>
    </source>
</evidence>
<proteinExistence type="predicted"/>
<gene>
    <name evidence="1" type="ORF">GBK04_28105</name>
</gene>
<evidence type="ECO:0000313" key="2">
    <source>
        <dbReference type="Proteomes" id="UP000479293"/>
    </source>
</evidence>
<dbReference type="RefSeq" id="WP_152765633.1">
    <property type="nucleotide sequence ID" value="NZ_WHLY01000002.1"/>
</dbReference>
<protein>
    <submittedName>
        <fullName evidence="1">Uncharacterized protein</fullName>
    </submittedName>
</protein>
<dbReference type="AlphaFoldDB" id="A0A7C9FTN6"/>
<reference evidence="1 2" key="1">
    <citation type="submission" date="2019-10" db="EMBL/GenBank/DDBJ databases">
        <title>Draft Genome Sequence of Cytophagaceae sp. SJW1-29.</title>
        <authorList>
            <person name="Choi A."/>
        </authorList>
    </citation>
    <scope>NUCLEOTIDE SEQUENCE [LARGE SCALE GENOMIC DNA]</scope>
    <source>
        <strain evidence="1 2">SJW1-29</strain>
    </source>
</reference>
<comment type="caution">
    <text evidence="1">The sequence shown here is derived from an EMBL/GenBank/DDBJ whole genome shotgun (WGS) entry which is preliminary data.</text>
</comment>
<name>A0A7C9FTN6_9BACT</name>
<organism evidence="1 2">
    <name type="scientific">Salmonirosea aquatica</name>
    <dbReference type="NCBI Taxonomy" id="2654236"/>
    <lineage>
        <taxon>Bacteria</taxon>
        <taxon>Pseudomonadati</taxon>
        <taxon>Bacteroidota</taxon>
        <taxon>Cytophagia</taxon>
        <taxon>Cytophagales</taxon>
        <taxon>Spirosomataceae</taxon>
        <taxon>Salmonirosea</taxon>
    </lineage>
</organism>